<gene>
    <name evidence="1" type="ORF">RO3G_13064</name>
</gene>
<name>I1CIS3_RHIO9</name>
<keyword evidence="2" id="KW-1185">Reference proteome</keyword>
<protein>
    <submittedName>
        <fullName evidence="1">Uncharacterized protein</fullName>
    </submittedName>
</protein>
<sequence>MPLLSERNRQKRLDWVLNLVDWTIEDGNAWFDLARLKPIALDRMFYQRRSRMTAGTSLIVPASDTMDGWLLQVVLAHIQLLPDCMYIRQMEDDDKK</sequence>
<proteinExistence type="predicted"/>
<organism evidence="1 2">
    <name type="scientific">Rhizopus delemar (strain RA 99-880 / ATCC MYA-4621 / FGSC 9543 / NRRL 43880)</name>
    <name type="common">Mucormycosis agent</name>
    <name type="synonym">Rhizopus arrhizus var. delemar</name>
    <dbReference type="NCBI Taxonomy" id="246409"/>
    <lineage>
        <taxon>Eukaryota</taxon>
        <taxon>Fungi</taxon>
        <taxon>Fungi incertae sedis</taxon>
        <taxon>Mucoromycota</taxon>
        <taxon>Mucoromycotina</taxon>
        <taxon>Mucoromycetes</taxon>
        <taxon>Mucorales</taxon>
        <taxon>Mucorineae</taxon>
        <taxon>Rhizopodaceae</taxon>
        <taxon>Rhizopus</taxon>
    </lineage>
</organism>
<evidence type="ECO:0000313" key="2">
    <source>
        <dbReference type="Proteomes" id="UP000009138"/>
    </source>
</evidence>
<dbReference type="InParanoid" id="I1CIS3"/>
<dbReference type="VEuPathDB" id="FungiDB:RO3G_13064"/>
<dbReference type="AlphaFoldDB" id="I1CIS3"/>
<dbReference type="EMBL" id="CH476742">
    <property type="protein sequence ID" value="EIE88353.1"/>
    <property type="molecule type" value="Genomic_DNA"/>
</dbReference>
<dbReference type="GeneID" id="93620029"/>
<dbReference type="Proteomes" id="UP000009138">
    <property type="component" value="Unassembled WGS sequence"/>
</dbReference>
<reference evidence="1 2" key="1">
    <citation type="journal article" date="2009" name="PLoS Genet.">
        <title>Genomic analysis of the basal lineage fungus Rhizopus oryzae reveals a whole-genome duplication.</title>
        <authorList>
            <person name="Ma L.-J."/>
            <person name="Ibrahim A.S."/>
            <person name="Skory C."/>
            <person name="Grabherr M.G."/>
            <person name="Burger G."/>
            <person name="Butler M."/>
            <person name="Elias M."/>
            <person name="Idnurm A."/>
            <person name="Lang B.F."/>
            <person name="Sone T."/>
            <person name="Abe A."/>
            <person name="Calvo S.E."/>
            <person name="Corrochano L.M."/>
            <person name="Engels R."/>
            <person name="Fu J."/>
            <person name="Hansberg W."/>
            <person name="Kim J.-M."/>
            <person name="Kodira C.D."/>
            <person name="Koehrsen M.J."/>
            <person name="Liu B."/>
            <person name="Miranda-Saavedra D."/>
            <person name="O'Leary S."/>
            <person name="Ortiz-Castellanos L."/>
            <person name="Poulter R."/>
            <person name="Rodriguez-Romero J."/>
            <person name="Ruiz-Herrera J."/>
            <person name="Shen Y.-Q."/>
            <person name="Zeng Q."/>
            <person name="Galagan J."/>
            <person name="Birren B.W."/>
            <person name="Cuomo C.A."/>
            <person name="Wickes B.L."/>
        </authorList>
    </citation>
    <scope>NUCLEOTIDE SEQUENCE [LARGE SCALE GENOMIC DNA]</scope>
    <source>
        <strain evidence="2">RA 99-880 / ATCC MYA-4621 / FGSC 9543 / NRRL 43880</strain>
    </source>
</reference>
<evidence type="ECO:0000313" key="1">
    <source>
        <dbReference type="EMBL" id="EIE88353.1"/>
    </source>
</evidence>
<accession>I1CIS3</accession>
<dbReference type="RefSeq" id="XP_067523749.1">
    <property type="nucleotide sequence ID" value="XM_067667648.1"/>
</dbReference>